<dbReference type="Proteomes" id="UP001589858">
    <property type="component" value="Unassembled WGS sequence"/>
</dbReference>
<reference evidence="2 3" key="1">
    <citation type="submission" date="2024-09" db="EMBL/GenBank/DDBJ databases">
        <authorList>
            <person name="Sun Q."/>
            <person name="Mori K."/>
        </authorList>
    </citation>
    <scope>NUCLEOTIDE SEQUENCE [LARGE SCALE GENOMIC DNA]</scope>
    <source>
        <strain evidence="2 3">CICC 11035S</strain>
    </source>
</reference>
<name>A0ABV6SAI4_9SPHN</name>
<organism evidence="2 3">
    <name type="scientific">Novosphingobium clariflavum</name>
    <dbReference type="NCBI Taxonomy" id="2029884"/>
    <lineage>
        <taxon>Bacteria</taxon>
        <taxon>Pseudomonadati</taxon>
        <taxon>Pseudomonadota</taxon>
        <taxon>Alphaproteobacteria</taxon>
        <taxon>Sphingomonadales</taxon>
        <taxon>Sphingomonadaceae</taxon>
        <taxon>Novosphingobium</taxon>
    </lineage>
</organism>
<accession>A0ABV6SAI4</accession>
<keyword evidence="1" id="KW-0732">Signal</keyword>
<dbReference type="SUPFAM" id="SSF75011">
    <property type="entry name" value="3-carboxy-cis,cis-mucoante lactonizing enzyme"/>
    <property type="match status" value="1"/>
</dbReference>
<dbReference type="EMBL" id="JBHLTM010000061">
    <property type="protein sequence ID" value="MFC0686234.1"/>
    <property type="molecule type" value="Genomic_DNA"/>
</dbReference>
<feature type="chain" id="PRO_5047027456" evidence="1">
    <location>
        <begin position="19"/>
        <end position="292"/>
    </location>
</feature>
<evidence type="ECO:0000256" key="1">
    <source>
        <dbReference type="SAM" id="SignalP"/>
    </source>
</evidence>
<proteinExistence type="predicted"/>
<evidence type="ECO:0000313" key="3">
    <source>
        <dbReference type="Proteomes" id="UP001589858"/>
    </source>
</evidence>
<dbReference type="RefSeq" id="WP_267218941.1">
    <property type="nucleotide sequence ID" value="NZ_JAPCWC010000002.1"/>
</dbReference>
<evidence type="ECO:0000313" key="2">
    <source>
        <dbReference type="EMBL" id="MFC0686234.1"/>
    </source>
</evidence>
<protein>
    <submittedName>
        <fullName evidence="2">Uncharacterized protein</fullName>
    </submittedName>
</protein>
<feature type="signal peptide" evidence="1">
    <location>
        <begin position="1"/>
        <end position="18"/>
    </location>
</feature>
<gene>
    <name evidence="2" type="ORF">ACFFF8_16720</name>
</gene>
<comment type="caution">
    <text evidence="2">The sequence shown here is derived from an EMBL/GenBank/DDBJ whole genome shotgun (WGS) entry which is preliminary data.</text>
</comment>
<sequence>MAPLLLLAAALSSPSAPASGPAPASAVTDRPVLSATELGRLPAEEARQGATASHGRVYAIGNHEIGRYDARSGKRVAAWSGDPVRYPHINSCEVDGRELVCAASNYPQVPMRSEVLWFDAKTLKFLRSQSLGHGHGSLTWLSRHDGAWYACYANYDAKGGEPGRDHRFTTLVRLDDRLAETGTWTFPENVLERFAPRSSSGGSWGRDGLLYVTGHDRPEAYVMRLPAKGSVLEHVATIALPTGGQAVGWEQGAKGAGRVFWSIERKTSQVVASRMPVVTPGGNSGVAVVSPR</sequence>
<keyword evidence="3" id="KW-1185">Reference proteome</keyword>